<protein>
    <submittedName>
        <fullName evidence="1">Uncharacterized protein</fullName>
    </submittedName>
</protein>
<comment type="caution">
    <text evidence="1">The sequence shown here is derived from an EMBL/GenBank/DDBJ whole genome shotgun (WGS) entry which is preliminary data.</text>
</comment>
<reference evidence="1 2" key="1">
    <citation type="submission" date="2019-08" db="EMBL/GenBank/DDBJ databases">
        <title>Genome sequencing of Paenibacillus faecis DSM 23593(T).</title>
        <authorList>
            <person name="Kook J.-K."/>
            <person name="Park S.-N."/>
            <person name="Lim Y.K."/>
        </authorList>
    </citation>
    <scope>NUCLEOTIDE SEQUENCE [LARGE SCALE GENOMIC DNA]</scope>
    <source>
        <strain evidence="1 2">DSM 23593</strain>
    </source>
</reference>
<dbReference type="EMBL" id="VSDO01000002">
    <property type="protein sequence ID" value="TYA13383.1"/>
    <property type="molecule type" value="Genomic_DNA"/>
</dbReference>
<keyword evidence="2" id="KW-1185">Reference proteome</keyword>
<dbReference type="OrthoDB" id="2666278at2"/>
<dbReference type="AlphaFoldDB" id="A0A5D0CU20"/>
<evidence type="ECO:0000313" key="2">
    <source>
        <dbReference type="Proteomes" id="UP000325218"/>
    </source>
</evidence>
<dbReference type="RefSeq" id="WP_148452001.1">
    <property type="nucleotide sequence ID" value="NZ_VSDO01000002.1"/>
</dbReference>
<organism evidence="1 2">
    <name type="scientific">Paenibacillus faecis</name>
    <dbReference type="NCBI Taxonomy" id="862114"/>
    <lineage>
        <taxon>Bacteria</taxon>
        <taxon>Bacillati</taxon>
        <taxon>Bacillota</taxon>
        <taxon>Bacilli</taxon>
        <taxon>Bacillales</taxon>
        <taxon>Paenibacillaceae</taxon>
        <taxon>Paenibacillus</taxon>
    </lineage>
</organism>
<sequence>MSLQLGGQQSQTVLYQADQNWAENLKNIRHKLHYICKHYANHTVRIVTLDGQTFVGRIVNCNNGLLQLAVPSYGGPRAFFGSPFYNSDELILTLVLYELLVITLLYT</sequence>
<name>A0A5D0CU20_9BACL</name>
<proteinExistence type="predicted"/>
<evidence type="ECO:0000313" key="1">
    <source>
        <dbReference type="EMBL" id="TYA13383.1"/>
    </source>
</evidence>
<accession>A0A5D0CU20</accession>
<gene>
    <name evidence="1" type="ORF">FRY98_12015</name>
</gene>
<dbReference type="Proteomes" id="UP000325218">
    <property type="component" value="Unassembled WGS sequence"/>
</dbReference>